<organism evidence="2 3">
    <name type="scientific">Belnapia arida</name>
    <dbReference type="NCBI Taxonomy" id="2804533"/>
    <lineage>
        <taxon>Bacteria</taxon>
        <taxon>Pseudomonadati</taxon>
        <taxon>Pseudomonadota</taxon>
        <taxon>Alphaproteobacteria</taxon>
        <taxon>Acetobacterales</taxon>
        <taxon>Roseomonadaceae</taxon>
        <taxon>Belnapia</taxon>
    </lineage>
</organism>
<dbReference type="InterPro" id="IPR025579">
    <property type="entry name" value="DUF4357"/>
</dbReference>
<keyword evidence="3" id="KW-1185">Reference proteome</keyword>
<feature type="domain" description="DUF4357" evidence="1">
    <location>
        <begin position="14"/>
        <end position="69"/>
    </location>
</feature>
<dbReference type="Proteomes" id="UP000660885">
    <property type="component" value="Unassembled WGS sequence"/>
</dbReference>
<gene>
    <name evidence="2" type="ORF">JMJ56_06870</name>
</gene>
<evidence type="ECO:0000313" key="2">
    <source>
        <dbReference type="EMBL" id="MBL6077722.1"/>
    </source>
</evidence>
<dbReference type="EMBL" id="JAETWB010000001">
    <property type="protein sequence ID" value="MBL6077722.1"/>
    <property type="molecule type" value="Genomic_DNA"/>
</dbReference>
<name>A0ABS1U222_9PROT</name>
<dbReference type="RefSeq" id="WP_236037433.1">
    <property type="nucleotide sequence ID" value="NZ_JAETWB010000001.1"/>
</dbReference>
<dbReference type="Pfam" id="PF14267">
    <property type="entry name" value="DUF4357"/>
    <property type="match status" value="1"/>
</dbReference>
<protein>
    <submittedName>
        <fullName evidence="2">DUF4357 domain-containing protein</fullName>
    </submittedName>
</protein>
<proteinExistence type="predicted"/>
<accession>A0ABS1U222</accession>
<sequence length="86" mass="9575">MRVQPSWDSYKGLRDKLVADGKLAPGDQLNALRFAEDVPFESPSAAATVVYTGNQNGREAWRLKGTGQTYKQWQEAKIESSSLEQT</sequence>
<evidence type="ECO:0000313" key="3">
    <source>
        <dbReference type="Proteomes" id="UP000660885"/>
    </source>
</evidence>
<evidence type="ECO:0000259" key="1">
    <source>
        <dbReference type="Pfam" id="PF14267"/>
    </source>
</evidence>
<comment type="caution">
    <text evidence="2">The sequence shown here is derived from an EMBL/GenBank/DDBJ whole genome shotgun (WGS) entry which is preliminary data.</text>
</comment>
<reference evidence="2 3" key="1">
    <citation type="submission" date="2021-01" db="EMBL/GenBank/DDBJ databases">
        <title>Belnapia mucosa sp. nov. and Belnapia arida sp. nov., isolated from the Tabernas Desert (Almeria, Spain).</title>
        <authorList>
            <person name="Molina-Menor E."/>
            <person name="Vidal-Verdu A."/>
            <person name="Calonge A."/>
            <person name="Satari L."/>
            <person name="Pereto J."/>
            <person name="Porcar M."/>
        </authorList>
    </citation>
    <scope>NUCLEOTIDE SEQUENCE [LARGE SCALE GENOMIC DNA]</scope>
    <source>
        <strain evidence="2 3">T18</strain>
    </source>
</reference>